<protein>
    <submittedName>
        <fullName evidence="10">Autotransporter outer membrane beta-barrel domain-containing protein</fullName>
    </submittedName>
</protein>
<feature type="compositionally biased region" description="Pro residues" evidence="8">
    <location>
        <begin position="653"/>
        <end position="665"/>
    </location>
</feature>
<dbReference type="InterPro" id="IPR051551">
    <property type="entry name" value="Autotransporter_adhesion"/>
</dbReference>
<dbReference type="InterPro" id="IPR043990">
    <property type="entry name" value="AC_1"/>
</dbReference>
<dbReference type="InterPro" id="IPR003368">
    <property type="entry name" value="POMP_repeat"/>
</dbReference>
<sequence length="1037" mass="109315">MSALMLATSANAITYTYSSTQTVNTPISQKIDVVLSIDPAAVVTFKSGTAASYGGALYAKPSLVINGGSVIFQGNRATVQGGAIFSEGNITINSNATFIDNQANYNGETNGVGGAISSQDGNITVTGNLVLTNNRSTNVDTSSVTSTYGGGAIYLGSGSLTVGGTLTASDNYATTSGGVLHMAGNVNHVFNGDVKFTNNSAAVGGGAIYSAVGSSTLQFKGKAEFEGNSSWLSGGAITASNAVFEDTVNFSNNIANGPIAASNTKGLGGGIYTTKTSTFKGLATFNANLAAGNGGGLNSAGDSVFENGALFTGNMSEGHGGAIFAGANLSISTGANATSFTGNSSVGNLGGAIYASKGNVTLVANGADIVFSGNTQNGTLSSAATTANSLYLRNDSKAAVLTLQADAGRRISFFDPAQNYAANGVLSVVKAGAGTVSFDGSRMTEDRERWSKLLANTQLQEGTFEIANGAVYGINGMDAYSPLTSSSFTTAAGTVLQGGVTGTVRADNFTHAGALNIAGARTDVRGVFTIQATNVTFEAGSSVLFNTYLNDGVVQNTDLLVLDLTNGYSSGSTTGQALIYVNNIGGLGAYTVGDGIRLVETRTGTSDNAFMLGAPVLAGAYEYFLYHGGNAETGGDVNDQHWYLRTEAEVTVEPPPTKIEPPTTPPEVVDPVPETKVKVPSYRPEVPLVSAIMPIGMQYGYSMLDTLHERVGDTFDPPYIPTVKQYYVTDKLGNRYLVKVQERKKEREEWFHGSWARLIGEHGSHDQGDKYSFIKSGPKYEYDILGVQAGMDLYGRVKQDGTLDKLGIYVGYGQVDGRVDGAWSGKAGSIDMDNYTIGGYWTHLDADGWYTDAVVQATWYETKARSIYGLKEDTDGFGIIASLEGGYKFDLGNNYTIEPQVQIAYQNLSFDKIYDGHGYFDMSGGDSLRGRIGARLTKEWNTEENDQKSPRKIKAWLRGNIWHEFMARTKTTVTDVNGLNPVSVRSPLNGTWGEIGVGVSGQVSDRMTLFATGAYNRSLDNKGYEAWDGRLGATYKW</sequence>
<evidence type="ECO:0000256" key="6">
    <source>
        <dbReference type="ARBA" id="ARBA00023136"/>
    </source>
</evidence>
<dbReference type="SMART" id="SM00869">
    <property type="entry name" value="Autotransporter"/>
    <property type="match status" value="1"/>
</dbReference>
<evidence type="ECO:0000256" key="3">
    <source>
        <dbReference type="ARBA" id="ARBA00004613"/>
    </source>
</evidence>
<dbReference type="Pfam" id="PF03797">
    <property type="entry name" value="Autotransporter"/>
    <property type="match status" value="1"/>
</dbReference>
<evidence type="ECO:0000313" key="11">
    <source>
        <dbReference type="Proteomes" id="UP001418637"/>
    </source>
</evidence>
<keyword evidence="4" id="KW-0964">Secreted</keyword>
<dbReference type="Gene3D" id="2.40.128.130">
    <property type="entry name" value="Autotransporter beta-domain"/>
    <property type="match status" value="1"/>
</dbReference>
<keyword evidence="5" id="KW-0732">Signal</keyword>
<evidence type="ECO:0000256" key="5">
    <source>
        <dbReference type="ARBA" id="ARBA00022729"/>
    </source>
</evidence>
<keyword evidence="7" id="KW-0998">Cell outer membrane</keyword>
<dbReference type="PANTHER" id="PTHR35037:SF3">
    <property type="entry name" value="C-TERMINAL REGION OF AIDA-LIKE PROTEIN"/>
    <property type="match status" value="1"/>
</dbReference>
<dbReference type="PROSITE" id="PS51208">
    <property type="entry name" value="AUTOTRANSPORTER"/>
    <property type="match status" value="1"/>
</dbReference>
<proteinExistence type="predicted"/>
<feature type="domain" description="Autotransporter" evidence="9">
    <location>
        <begin position="747"/>
        <end position="1037"/>
    </location>
</feature>
<evidence type="ECO:0000259" key="9">
    <source>
        <dbReference type="PROSITE" id="PS51208"/>
    </source>
</evidence>
<dbReference type="Pfam" id="PF18883">
    <property type="entry name" value="AC_1"/>
    <property type="match status" value="1"/>
</dbReference>
<dbReference type="NCBIfam" id="TIGR01414">
    <property type="entry name" value="autotrans_barl"/>
    <property type="match status" value="1"/>
</dbReference>
<keyword evidence="11" id="KW-1185">Reference proteome</keyword>
<dbReference type="InterPro" id="IPR011050">
    <property type="entry name" value="Pectin_lyase_fold/virulence"/>
</dbReference>
<dbReference type="InterPro" id="IPR012332">
    <property type="entry name" value="Autotransporter_pectin_lyase_C"/>
</dbReference>
<dbReference type="CDD" id="cd01344">
    <property type="entry name" value="PL2_Passenger_AT"/>
    <property type="match status" value="1"/>
</dbReference>
<comment type="subcellular location">
    <subcellularLocation>
        <location evidence="1">Cell envelope</location>
    </subcellularLocation>
    <subcellularLocation>
        <location evidence="2">Cell outer membrane</location>
    </subcellularLocation>
    <subcellularLocation>
        <location evidence="3">Secreted</location>
    </subcellularLocation>
</comment>
<dbReference type="Proteomes" id="UP001418637">
    <property type="component" value="Unassembled WGS sequence"/>
</dbReference>
<dbReference type="PANTHER" id="PTHR35037">
    <property type="entry name" value="C-TERMINAL REGION OF AIDA-LIKE PROTEIN"/>
    <property type="match status" value="1"/>
</dbReference>
<evidence type="ECO:0000256" key="1">
    <source>
        <dbReference type="ARBA" id="ARBA00004196"/>
    </source>
</evidence>
<feature type="region of interest" description="Disordered" evidence="8">
    <location>
        <begin position="651"/>
        <end position="672"/>
    </location>
</feature>
<dbReference type="NCBIfam" id="TIGR01376">
    <property type="entry name" value="POMP_repeat"/>
    <property type="match status" value="3"/>
</dbReference>
<dbReference type="RefSeq" id="WP_346337091.1">
    <property type="nucleotide sequence ID" value="NZ_JBBYXI010000003.1"/>
</dbReference>
<evidence type="ECO:0000256" key="2">
    <source>
        <dbReference type="ARBA" id="ARBA00004442"/>
    </source>
</evidence>
<name>A0ABV0BJU4_9HYPH</name>
<dbReference type="InterPro" id="IPR006315">
    <property type="entry name" value="OM_autotransptr_brl_dom"/>
</dbReference>
<gene>
    <name evidence="10" type="ORF">WJT86_08270</name>
</gene>
<dbReference type="SUPFAM" id="SSF51126">
    <property type="entry name" value="Pectin lyase-like"/>
    <property type="match status" value="2"/>
</dbReference>
<dbReference type="Gene3D" id="2.160.20.20">
    <property type="match status" value="1"/>
</dbReference>
<dbReference type="EMBL" id="JBBYXI010000003">
    <property type="protein sequence ID" value="MEN3931050.1"/>
    <property type="molecule type" value="Genomic_DNA"/>
</dbReference>
<reference evidence="10 11" key="1">
    <citation type="submission" date="2024-04" db="EMBL/GenBank/DDBJ databases">
        <title>A novel species isolated from cricket.</title>
        <authorList>
            <person name="Wang H.-C."/>
        </authorList>
    </citation>
    <scope>NUCLEOTIDE SEQUENCE [LARGE SCALE GENOMIC DNA]</scope>
    <source>
        <strain evidence="10 11">WL0021</strain>
    </source>
</reference>
<evidence type="ECO:0000256" key="4">
    <source>
        <dbReference type="ARBA" id="ARBA00022525"/>
    </source>
</evidence>
<keyword evidence="6" id="KW-0472">Membrane</keyword>
<dbReference type="InterPro" id="IPR005546">
    <property type="entry name" value="Autotransporte_beta"/>
</dbReference>
<dbReference type="SUPFAM" id="SSF103515">
    <property type="entry name" value="Autotransporter"/>
    <property type="match status" value="1"/>
</dbReference>
<dbReference type="InterPro" id="IPR036709">
    <property type="entry name" value="Autotransporte_beta_dom_sf"/>
</dbReference>
<evidence type="ECO:0000256" key="8">
    <source>
        <dbReference type="SAM" id="MobiDB-lite"/>
    </source>
</evidence>
<evidence type="ECO:0000256" key="7">
    <source>
        <dbReference type="ARBA" id="ARBA00023237"/>
    </source>
</evidence>
<organism evidence="10 11">
    <name type="scientific">Hohaiivirga grylli</name>
    <dbReference type="NCBI Taxonomy" id="3133970"/>
    <lineage>
        <taxon>Bacteria</taxon>
        <taxon>Pseudomonadati</taxon>
        <taxon>Pseudomonadota</taxon>
        <taxon>Alphaproteobacteria</taxon>
        <taxon>Hyphomicrobiales</taxon>
        <taxon>Methylobacteriaceae</taxon>
        <taxon>Hohaiivirga</taxon>
    </lineage>
</organism>
<accession>A0ABV0BJU4</accession>
<comment type="caution">
    <text evidence="10">The sequence shown here is derived from an EMBL/GenBank/DDBJ whole genome shotgun (WGS) entry which is preliminary data.</text>
</comment>
<dbReference type="Pfam" id="PF02415">
    <property type="entry name" value="Chlam_PMP"/>
    <property type="match status" value="3"/>
</dbReference>
<evidence type="ECO:0000313" key="10">
    <source>
        <dbReference type="EMBL" id="MEN3931050.1"/>
    </source>
</evidence>